<feature type="chain" id="PRO_5045408463" evidence="1">
    <location>
        <begin position="24"/>
        <end position="331"/>
    </location>
</feature>
<organism evidence="3 4">
    <name type="scientific">Variovorax dokdonensis</name>
    <dbReference type="NCBI Taxonomy" id="344883"/>
    <lineage>
        <taxon>Bacteria</taxon>
        <taxon>Pseudomonadati</taxon>
        <taxon>Pseudomonadota</taxon>
        <taxon>Betaproteobacteria</taxon>
        <taxon>Burkholderiales</taxon>
        <taxon>Comamonadaceae</taxon>
        <taxon>Variovorax</taxon>
    </lineage>
</organism>
<keyword evidence="1" id="KW-0732">Signal</keyword>
<dbReference type="Proteomes" id="UP001174908">
    <property type="component" value="Unassembled WGS sequence"/>
</dbReference>
<evidence type="ECO:0000256" key="1">
    <source>
        <dbReference type="SAM" id="SignalP"/>
    </source>
</evidence>
<reference evidence="3" key="1">
    <citation type="submission" date="2023-06" db="EMBL/GenBank/DDBJ databases">
        <authorList>
            <person name="Jiang Y."/>
            <person name="Liu Q."/>
        </authorList>
    </citation>
    <scope>NUCLEOTIDE SEQUENCE</scope>
    <source>
        <strain evidence="3">CGMCC 1.12089</strain>
    </source>
</reference>
<dbReference type="Gene3D" id="3.40.190.10">
    <property type="entry name" value="Periplasmic binding protein-like II"/>
    <property type="match status" value="2"/>
</dbReference>
<protein>
    <submittedName>
        <fullName evidence="3">ABC transporter substrate-binding protein</fullName>
    </submittedName>
</protein>
<name>A0ABT7N5T9_9BURK</name>
<evidence type="ECO:0000259" key="2">
    <source>
        <dbReference type="Pfam" id="PF09084"/>
    </source>
</evidence>
<comment type="caution">
    <text evidence="3">The sequence shown here is derived from an EMBL/GenBank/DDBJ whole genome shotgun (WGS) entry which is preliminary data.</text>
</comment>
<dbReference type="InterPro" id="IPR015168">
    <property type="entry name" value="SsuA/THI5"/>
</dbReference>
<dbReference type="SUPFAM" id="SSF53850">
    <property type="entry name" value="Periplasmic binding protein-like II"/>
    <property type="match status" value="1"/>
</dbReference>
<accession>A0ABT7N5T9</accession>
<keyword evidence="4" id="KW-1185">Reference proteome</keyword>
<feature type="domain" description="SsuA/THI5-like" evidence="2">
    <location>
        <begin position="43"/>
        <end position="257"/>
    </location>
</feature>
<gene>
    <name evidence="3" type="ORF">QTH91_02410</name>
</gene>
<dbReference type="EMBL" id="JASZYV010000001">
    <property type="protein sequence ID" value="MDM0043324.1"/>
    <property type="molecule type" value="Genomic_DNA"/>
</dbReference>
<dbReference type="RefSeq" id="WP_286658440.1">
    <property type="nucleotide sequence ID" value="NZ_JASZYV010000001.1"/>
</dbReference>
<dbReference type="PANTHER" id="PTHR30024">
    <property type="entry name" value="ALIPHATIC SULFONATES-BINDING PROTEIN-RELATED"/>
    <property type="match status" value="1"/>
</dbReference>
<dbReference type="Pfam" id="PF09084">
    <property type="entry name" value="NMT1"/>
    <property type="match status" value="1"/>
</dbReference>
<proteinExistence type="predicted"/>
<evidence type="ECO:0000313" key="4">
    <source>
        <dbReference type="Proteomes" id="UP001174908"/>
    </source>
</evidence>
<feature type="signal peptide" evidence="1">
    <location>
        <begin position="1"/>
        <end position="23"/>
    </location>
</feature>
<sequence>MLRNHLIALAAAASAALSLSAHAEPVTLRIQDYPGIGNFLVRIANANGLCEKHGLKCELKTIPQAPLGMQTLLSGDLDVAFTPPEVVVQAANKGADIRAIGSGAVAPIFFLMAGAGMETPSEAKGYPAVMQDFKGKKIGVTARGSAAEFQLVSLLKGAGMSADDVTIVAVGAPNTAFPAISQKQVDALMLFTPMDGFCEVSKACRMVVDPRKGQGPADVLSVTGAAMLQVVRGDFLAKNAKTIAGYDKAMREAADFVQKPANFDAALKVAQDTFKITAPGGDKILELALRNSMPSFHYQADAKAFQNAAQYMQSTGQISKVVDTSKLLAAQ</sequence>
<evidence type="ECO:0000313" key="3">
    <source>
        <dbReference type="EMBL" id="MDM0043324.1"/>
    </source>
</evidence>